<dbReference type="AlphaFoldDB" id="A0A4V3WPV4"/>
<gene>
    <name evidence="1" type="ORF">TEA_011377</name>
</gene>
<dbReference type="SUPFAM" id="SSF57850">
    <property type="entry name" value="RING/U-box"/>
    <property type="match status" value="1"/>
</dbReference>
<dbReference type="InterPro" id="IPR013083">
    <property type="entry name" value="Znf_RING/FYVE/PHD"/>
</dbReference>
<accession>A0A4V3WPV4</accession>
<dbReference type="Pfam" id="PF07800">
    <property type="entry name" value="DUF1644"/>
    <property type="match status" value="1"/>
</dbReference>
<dbReference type="InterPro" id="IPR012866">
    <property type="entry name" value="DUF1644"/>
</dbReference>
<reference evidence="1 2" key="1">
    <citation type="journal article" date="2018" name="Proc. Natl. Acad. Sci. U.S.A.">
        <title>Draft genome sequence of Camellia sinensis var. sinensis provides insights into the evolution of the tea genome and tea quality.</title>
        <authorList>
            <person name="Wei C."/>
            <person name="Yang H."/>
            <person name="Wang S."/>
            <person name="Zhao J."/>
            <person name="Liu C."/>
            <person name="Gao L."/>
            <person name="Xia E."/>
            <person name="Lu Y."/>
            <person name="Tai Y."/>
            <person name="She G."/>
            <person name="Sun J."/>
            <person name="Cao H."/>
            <person name="Tong W."/>
            <person name="Gao Q."/>
            <person name="Li Y."/>
            <person name="Deng W."/>
            <person name="Jiang X."/>
            <person name="Wang W."/>
            <person name="Chen Q."/>
            <person name="Zhang S."/>
            <person name="Li H."/>
            <person name="Wu J."/>
            <person name="Wang P."/>
            <person name="Li P."/>
            <person name="Shi C."/>
            <person name="Zheng F."/>
            <person name="Jian J."/>
            <person name="Huang B."/>
            <person name="Shan D."/>
            <person name="Shi M."/>
            <person name="Fang C."/>
            <person name="Yue Y."/>
            <person name="Li F."/>
            <person name="Li D."/>
            <person name="Wei S."/>
            <person name="Han B."/>
            <person name="Jiang C."/>
            <person name="Yin Y."/>
            <person name="Xia T."/>
            <person name="Zhang Z."/>
            <person name="Bennetzen J.L."/>
            <person name="Zhao S."/>
            <person name="Wan X."/>
        </authorList>
    </citation>
    <scope>NUCLEOTIDE SEQUENCE [LARGE SCALE GENOMIC DNA]</scope>
    <source>
        <strain evidence="2">cv. Shuchazao</strain>
        <tissue evidence="1">Leaf</tissue>
    </source>
</reference>
<dbReference type="PANTHER" id="PTHR31197:SF12">
    <property type="entry name" value="OS02G0770600 PROTEIN"/>
    <property type="match status" value="1"/>
</dbReference>
<name>A0A4V3WPV4_CAMSN</name>
<protein>
    <submittedName>
        <fullName evidence="1">Uncharacterized protein</fullName>
    </submittedName>
</protein>
<dbReference type="Proteomes" id="UP000306102">
    <property type="component" value="Unassembled WGS sequence"/>
</dbReference>
<dbReference type="PANTHER" id="PTHR31197">
    <property type="entry name" value="OS01G0612600 PROTEIN"/>
    <property type="match status" value="1"/>
</dbReference>
<keyword evidence="2" id="KW-1185">Reference proteome</keyword>
<organism evidence="1 2">
    <name type="scientific">Camellia sinensis var. sinensis</name>
    <name type="common">China tea</name>
    <dbReference type="NCBI Taxonomy" id="542762"/>
    <lineage>
        <taxon>Eukaryota</taxon>
        <taxon>Viridiplantae</taxon>
        <taxon>Streptophyta</taxon>
        <taxon>Embryophyta</taxon>
        <taxon>Tracheophyta</taxon>
        <taxon>Spermatophyta</taxon>
        <taxon>Magnoliopsida</taxon>
        <taxon>eudicotyledons</taxon>
        <taxon>Gunneridae</taxon>
        <taxon>Pentapetalae</taxon>
        <taxon>asterids</taxon>
        <taxon>Ericales</taxon>
        <taxon>Theaceae</taxon>
        <taxon>Camellia</taxon>
    </lineage>
</organism>
<evidence type="ECO:0000313" key="2">
    <source>
        <dbReference type="Proteomes" id="UP000306102"/>
    </source>
</evidence>
<dbReference type="Gene3D" id="3.30.40.10">
    <property type="entry name" value="Zinc/RING finger domain, C3HC4 (zinc finger)"/>
    <property type="match status" value="1"/>
</dbReference>
<sequence>MLWSMINFRRSREQYVEVPQSPSIWSTILMDVVDHCGSPKSLEGQATTNRFGGMRKKKTTVKRRPASRQCRPALYPSQSYHVAIPRKKIDQLNKYCSKSLEKEEDYHEATCSICMEYPHNAILLLCSSHNKGCRPYMCATNHRYSNCFDRYKKGESKFTELLCPLCRGQVKSWTVDEQVRQYLNNKVRICMQDDCSFVGTYKELRQHMRAVHPLVGPRQVDPVHEQNWKKMEHEREHDDVISTIRSSMPGAVIVGDYIIDNRGPVPGFIWRGT</sequence>
<dbReference type="EMBL" id="SDRB02003408">
    <property type="protein sequence ID" value="THG17837.1"/>
    <property type="molecule type" value="Genomic_DNA"/>
</dbReference>
<comment type="caution">
    <text evidence="1">The sequence shown here is derived from an EMBL/GenBank/DDBJ whole genome shotgun (WGS) entry which is preliminary data.</text>
</comment>
<proteinExistence type="predicted"/>
<evidence type="ECO:0000313" key="1">
    <source>
        <dbReference type="EMBL" id="THG17837.1"/>
    </source>
</evidence>